<sequence>MSFLGLDEDLKVSSRLDIYPTIDPKVHYDAQTFSGKVVLITGASRGIGAEIALQYARAGAKLSLVARTQAALDAIRDAILRERPTAQILTFPADVRDVTKAGEIVASTVARFGRLDILVSNAAILRRMDLPFASKDPKGWWDVVEVNIRGTYNYIHFAVPELLKRKANWSFLHQRQLKYEFQQQASTAYRNSPLIVSQSLSPLVNLVLYRFRMSAHYPFAEYPDIKVFAVHPGGVKTDMYADTGADFDFETNTVGLSAATILYLTSGNADYLNGRYVSSTWDLGEVERDWKEKILAQNGLVSKLSIPV</sequence>
<dbReference type="EMBL" id="JAGFNK010000394">
    <property type="protein sequence ID" value="KAI9451084.1"/>
    <property type="molecule type" value="Genomic_DNA"/>
</dbReference>
<name>A0ACC0TY41_9AGAM</name>
<gene>
    <name evidence="1" type="ORF">F5148DRAFT_1370638</name>
</gene>
<proteinExistence type="predicted"/>
<accession>A0ACC0TY41</accession>
<keyword evidence="2" id="KW-1185">Reference proteome</keyword>
<evidence type="ECO:0000313" key="2">
    <source>
        <dbReference type="Proteomes" id="UP001207468"/>
    </source>
</evidence>
<evidence type="ECO:0000313" key="1">
    <source>
        <dbReference type="EMBL" id="KAI9451084.1"/>
    </source>
</evidence>
<comment type="caution">
    <text evidence="1">The sequence shown here is derived from an EMBL/GenBank/DDBJ whole genome shotgun (WGS) entry which is preliminary data.</text>
</comment>
<dbReference type="Proteomes" id="UP001207468">
    <property type="component" value="Unassembled WGS sequence"/>
</dbReference>
<organism evidence="1 2">
    <name type="scientific">Russula earlei</name>
    <dbReference type="NCBI Taxonomy" id="71964"/>
    <lineage>
        <taxon>Eukaryota</taxon>
        <taxon>Fungi</taxon>
        <taxon>Dikarya</taxon>
        <taxon>Basidiomycota</taxon>
        <taxon>Agaricomycotina</taxon>
        <taxon>Agaricomycetes</taxon>
        <taxon>Russulales</taxon>
        <taxon>Russulaceae</taxon>
        <taxon>Russula</taxon>
    </lineage>
</organism>
<protein>
    <submittedName>
        <fullName evidence="1">NAD-P-binding protein</fullName>
    </submittedName>
</protein>
<reference evidence="1" key="1">
    <citation type="submission" date="2021-03" db="EMBL/GenBank/DDBJ databases">
        <title>Evolutionary priming and transition to the ectomycorrhizal habit in an iconic lineage of mushroom-forming fungi: is preadaptation a requirement?</title>
        <authorList>
            <consortium name="DOE Joint Genome Institute"/>
            <person name="Looney B.P."/>
            <person name="Miyauchi S."/>
            <person name="Morin E."/>
            <person name="Drula E."/>
            <person name="Courty P.E."/>
            <person name="Chicoki N."/>
            <person name="Fauchery L."/>
            <person name="Kohler A."/>
            <person name="Kuo A."/>
            <person name="LaButti K."/>
            <person name="Pangilinan J."/>
            <person name="Lipzen A."/>
            <person name="Riley R."/>
            <person name="Andreopoulos W."/>
            <person name="He G."/>
            <person name="Johnson J."/>
            <person name="Barry K.W."/>
            <person name="Grigoriev I.V."/>
            <person name="Nagy L."/>
            <person name="Hibbett D."/>
            <person name="Henrissat B."/>
            <person name="Matheny P.B."/>
            <person name="Labbe J."/>
            <person name="Martin A.F."/>
        </authorList>
    </citation>
    <scope>NUCLEOTIDE SEQUENCE</scope>
    <source>
        <strain evidence="1">BPL698</strain>
    </source>
</reference>